<protein>
    <recommendedName>
        <fullName evidence="4">Trichome birefringence-like C-terminal domain-containing protein</fullName>
    </recommendedName>
</protein>
<keyword evidence="6" id="KW-1185">Reference proteome</keyword>
<sequence>MGTCLRQARRCTGVLLCALLLLPSIVPTAVVDAKRRAAHTKHHGGAAAAALSSGDGGEAWDPQQSGGVLEGEDDGSTAVPLEAAEQHFHLMPTRPEVEDEDDDELEVGQLGEAVSLPAAKKVVPKGSQHPRGKTGLPHCTPDGMGQVPQVTGSWVDHPNPEHIGLYDPRGGCPEWAEDFNCLRPYPPAQPNPDLAAREFRKVFLADQCQLRQFDASEFETCFAGRRLFLIGDSLMRQQFASLACLLKEVSASGKSARWDLSDIKLQGDYQHAWGGGSTSVSKQFVGEFTLKNGAQVIIRSFGTYQAQLWDDIFAEFAPITENDVILVNFGAWYPRFKISEPHLPWVEWQNSMTELFAQKLATTPAQVIWKDYSPSHFCGATGTFNGIDESLPGVPPRTKCEPASVGEYWYGDWARTFLNKTCGASCANIRVLPIFDLSLPRYDSHHGSFGRGRFDDKATDCRHFCNNVVDVWNTVFFNMLCA</sequence>
<name>A0ABR2YNN5_9CHLO</name>
<dbReference type="Pfam" id="PF13839">
    <property type="entry name" value="PC-Esterase"/>
    <property type="match status" value="2"/>
</dbReference>
<dbReference type="InterPro" id="IPR029962">
    <property type="entry name" value="TBL"/>
</dbReference>
<comment type="caution">
    <text evidence="5">The sequence shown here is derived from an EMBL/GenBank/DDBJ whole genome shotgun (WGS) entry which is preliminary data.</text>
</comment>
<dbReference type="EMBL" id="JALJOT010000008">
    <property type="protein sequence ID" value="KAK9908220.1"/>
    <property type="molecule type" value="Genomic_DNA"/>
</dbReference>
<feature type="chain" id="PRO_5046933168" description="Trichome birefringence-like C-terminal domain-containing protein" evidence="3">
    <location>
        <begin position="29"/>
        <end position="482"/>
    </location>
</feature>
<dbReference type="PANTHER" id="PTHR32285:SF48">
    <property type="entry name" value="PROTEIN TRICHOME BIREFRINGENCE-LIKE 19"/>
    <property type="match status" value="1"/>
</dbReference>
<feature type="region of interest" description="Disordered" evidence="2">
    <location>
        <begin position="121"/>
        <end position="142"/>
    </location>
</feature>
<dbReference type="InterPro" id="IPR026057">
    <property type="entry name" value="TBL_C"/>
</dbReference>
<feature type="signal peptide" evidence="3">
    <location>
        <begin position="1"/>
        <end position="28"/>
    </location>
</feature>
<evidence type="ECO:0000256" key="2">
    <source>
        <dbReference type="SAM" id="MobiDB-lite"/>
    </source>
</evidence>
<feature type="domain" description="Trichome birefringence-like C-terminal" evidence="4">
    <location>
        <begin position="352"/>
        <end position="479"/>
    </location>
</feature>
<evidence type="ECO:0000256" key="3">
    <source>
        <dbReference type="SAM" id="SignalP"/>
    </source>
</evidence>
<feature type="region of interest" description="Disordered" evidence="2">
    <location>
        <begin position="39"/>
        <end position="75"/>
    </location>
</feature>
<proteinExistence type="inferred from homology"/>
<feature type="domain" description="Trichome birefringence-like C-terminal" evidence="4">
    <location>
        <begin position="211"/>
        <end position="337"/>
    </location>
</feature>
<evidence type="ECO:0000256" key="1">
    <source>
        <dbReference type="ARBA" id="ARBA00007727"/>
    </source>
</evidence>
<keyword evidence="3" id="KW-0732">Signal</keyword>
<gene>
    <name evidence="5" type="ORF">WJX75_004432</name>
</gene>
<evidence type="ECO:0000313" key="6">
    <source>
        <dbReference type="Proteomes" id="UP001491310"/>
    </source>
</evidence>
<organism evidence="5 6">
    <name type="scientific">Coccomyxa subellipsoidea</name>
    <dbReference type="NCBI Taxonomy" id="248742"/>
    <lineage>
        <taxon>Eukaryota</taxon>
        <taxon>Viridiplantae</taxon>
        <taxon>Chlorophyta</taxon>
        <taxon>core chlorophytes</taxon>
        <taxon>Trebouxiophyceae</taxon>
        <taxon>Trebouxiophyceae incertae sedis</taxon>
        <taxon>Coccomyxaceae</taxon>
        <taxon>Coccomyxa</taxon>
    </lineage>
</organism>
<evidence type="ECO:0000313" key="5">
    <source>
        <dbReference type="EMBL" id="KAK9908220.1"/>
    </source>
</evidence>
<evidence type="ECO:0000259" key="4">
    <source>
        <dbReference type="Pfam" id="PF13839"/>
    </source>
</evidence>
<comment type="similarity">
    <text evidence="1">Belongs to the PC-esterase family. TBL subfamily.</text>
</comment>
<accession>A0ABR2YNN5</accession>
<dbReference type="Proteomes" id="UP001491310">
    <property type="component" value="Unassembled WGS sequence"/>
</dbReference>
<reference evidence="5 6" key="1">
    <citation type="journal article" date="2024" name="Nat. Commun.">
        <title>Phylogenomics reveals the evolutionary origins of lichenization in chlorophyte algae.</title>
        <authorList>
            <person name="Puginier C."/>
            <person name="Libourel C."/>
            <person name="Otte J."/>
            <person name="Skaloud P."/>
            <person name="Haon M."/>
            <person name="Grisel S."/>
            <person name="Petersen M."/>
            <person name="Berrin J.G."/>
            <person name="Delaux P.M."/>
            <person name="Dal Grande F."/>
            <person name="Keller J."/>
        </authorList>
    </citation>
    <scope>NUCLEOTIDE SEQUENCE [LARGE SCALE GENOMIC DNA]</scope>
    <source>
        <strain evidence="5 6">SAG 216-7</strain>
    </source>
</reference>
<dbReference type="PANTHER" id="PTHR32285">
    <property type="entry name" value="PROTEIN TRICHOME BIREFRINGENCE-LIKE 9-RELATED"/>
    <property type="match status" value="1"/>
</dbReference>